<dbReference type="InterPro" id="IPR018988">
    <property type="entry name" value="DUF2000"/>
</dbReference>
<evidence type="ECO:0008006" key="3">
    <source>
        <dbReference type="Google" id="ProtNLM"/>
    </source>
</evidence>
<protein>
    <recommendedName>
        <fullName evidence="3">DUF2000 domain-containing protein</fullName>
    </recommendedName>
</protein>
<evidence type="ECO:0000313" key="1">
    <source>
        <dbReference type="EMBL" id="GHO46249.1"/>
    </source>
</evidence>
<dbReference type="Gene3D" id="3.40.1490.10">
    <property type="entry name" value="Bit1"/>
    <property type="match status" value="1"/>
</dbReference>
<evidence type="ECO:0000313" key="2">
    <source>
        <dbReference type="Proteomes" id="UP000612362"/>
    </source>
</evidence>
<name>A0A8J3I6F5_9CHLR</name>
<accession>A0A8J3I6F5</accession>
<dbReference type="Proteomes" id="UP000612362">
    <property type="component" value="Unassembled WGS sequence"/>
</dbReference>
<dbReference type="Pfam" id="PF09391">
    <property type="entry name" value="DUF2000"/>
    <property type="match status" value="1"/>
</dbReference>
<dbReference type="SUPFAM" id="SSF102462">
    <property type="entry name" value="Peptidyl-tRNA hydrolase II"/>
    <property type="match status" value="1"/>
</dbReference>
<keyword evidence="2" id="KW-1185">Reference proteome</keyword>
<dbReference type="AlphaFoldDB" id="A0A8J3I6F5"/>
<dbReference type="InterPro" id="IPR023476">
    <property type="entry name" value="Pep_tRNA_hydro_II_dom_sf"/>
</dbReference>
<proteinExistence type="predicted"/>
<gene>
    <name evidence="1" type="ORF">KSX_44120</name>
</gene>
<comment type="caution">
    <text evidence="1">The sequence shown here is derived from an EMBL/GenBank/DDBJ whole genome shotgun (WGS) entry which is preliminary data.</text>
</comment>
<sequence length="136" mass="15142">MLFDTKVALVIREDLASWQKINVAAFVASGIAASYPECIGEPYADATGNDYLRLIGQPILIYGADRAALARVLDRALARGVQPALYTEEMFSTSHDAANREAVRQFEREKLHLVGLAIRAERKVVDKIVDKLKFHQ</sequence>
<dbReference type="RefSeq" id="WP_220195637.1">
    <property type="nucleotide sequence ID" value="NZ_BNJF01000002.1"/>
</dbReference>
<organism evidence="1 2">
    <name type="scientific">Ktedonospora formicarum</name>
    <dbReference type="NCBI Taxonomy" id="2778364"/>
    <lineage>
        <taxon>Bacteria</taxon>
        <taxon>Bacillati</taxon>
        <taxon>Chloroflexota</taxon>
        <taxon>Ktedonobacteria</taxon>
        <taxon>Ktedonobacterales</taxon>
        <taxon>Ktedonobacteraceae</taxon>
        <taxon>Ktedonospora</taxon>
    </lineage>
</organism>
<reference evidence="1" key="1">
    <citation type="submission" date="2020-10" db="EMBL/GenBank/DDBJ databases">
        <title>Taxonomic study of unclassified bacteria belonging to the class Ktedonobacteria.</title>
        <authorList>
            <person name="Yabe S."/>
            <person name="Wang C.M."/>
            <person name="Zheng Y."/>
            <person name="Sakai Y."/>
            <person name="Cavaletti L."/>
            <person name="Monciardini P."/>
            <person name="Donadio S."/>
        </authorList>
    </citation>
    <scope>NUCLEOTIDE SEQUENCE</scope>
    <source>
        <strain evidence="1">SOSP1-1</strain>
    </source>
</reference>
<dbReference type="EMBL" id="BNJF01000002">
    <property type="protein sequence ID" value="GHO46249.1"/>
    <property type="molecule type" value="Genomic_DNA"/>
</dbReference>